<evidence type="ECO:0000313" key="3">
    <source>
        <dbReference type="EMBL" id="KAH0457667.1"/>
    </source>
</evidence>
<organism evidence="3 4">
    <name type="scientific">Dendrobium chrysotoxum</name>
    <name type="common">Orchid</name>
    <dbReference type="NCBI Taxonomy" id="161865"/>
    <lineage>
        <taxon>Eukaryota</taxon>
        <taxon>Viridiplantae</taxon>
        <taxon>Streptophyta</taxon>
        <taxon>Embryophyta</taxon>
        <taxon>Tracheophyta</taxon>
        <taxon>Spermatophyta</taxon>
        <taxon>Magnoliopsida</taxon>
        <taxon>Liliopsida</taxon>
        <taxon>Asparagales</taxon>
        <taxon>Orchidaceae</taxon>
        <taxon>Epidendroideae</taxon>
        <taxon>Malaxideae</taxon>
        <taxon>Dendrobiinae</taxon>
        <taxon>Dendrobium</taxon>
    </lineage>
</organism>
<dbReference type="InterPro" id="IPR000008">
    <property type="entry name" value="C2_dom"/>
</dbReference>
<dbReference type="PANTHER" id="PTHR31425">
    <property type="entry name" value="PHOSPHORIBOSYLANTHRANILATE TRANSFERASE ISOFORM 1"/>
    <property type="match status" value="1"/>
</dbReference>
<evidence type="ECO:0000259" key="2">
    <source>
        <dbReference type="PROSITE" id="PS50004"/>
    </source>
</evidence>
<dbReference type="InterPro" id="IPR035892">
    <property type="entry name" value="C2_domain_sf"/>
</dbReference>
<feature type="domain" description="C2" evidence="2">
    <location>
        <begin position="40"/>
        <end position="165"/>
    </location>
</feature>
<dbReference type="InterPro" id="IPR047259">
    <property type="entry name" value="QUIRKY-like"/>
</dbReference>
<dbReference type="PROSITE" id="PS50004">
    <property type="entry name" value="C2"/>
    <property type="match status" value="1"/>
</dbReference>
<dbReference type="Proteomes" id="UP000775213">
    <property type="component" value="Unassembled WGS sequence"/>
</dbReference>
<dbReference type="Gene3D" id="2.60.40.150">
    <property type="entry name" value="C2 domain"/>
    <property type="match status" value="1"/>
</dbReference>
<keyword evidence="4" id="KW-1185">Reference proteome</keyword>
<protein>
    <recommendedName>
        <fullName evidence="2">C2 domain-containing protein</fullName>
    </recommendedName>
</protein>
<evidence type="ECO:0000313" key="4">
    <source>
        <dbReference type="Proteomes" id="UP000775213"/>
    </source>
</evidence>
<proteinExistence type="predicted"/>
<feature type="region of interest" description="Disordered" evidence="1">
    <location>
        <begin position="193"/>
        <end position="220"/>
    </location>
</feature>
<sequence length="244" mass="27672">MPIFNNLNQLPISLLIHLALESVGFERKDGISLHLLLLLQVGHWWLKLLNKNQQLIKMSNMKIGVEVVSSHDLASKDGQGSANPCVDLKFDNQKFRTAIKEKDLNPHWNEQFYFNISDPSSLPNLSLEAYVYHINRNTNSKTLIGKVPISGTSFVPLSEATALHYPLEKPHNFSRTRGELCLKVFLTENPSTRPYNPLTDLDPFPTNPPHGQAYQSEPEISIPNSTSAQFKEKRTDSTHTFNHF</sequence>
<dbReference type="PANTHER" id="PTHR31425:SF54">
    <property type="entry name" value="OS07G0483500 PROTEIN"/>
    <property type="match status" value="1"/>
</dbReference>
<dbReference type="SUPFAM" id="SSF49562">
    <property type="entry name" value="C2 domain (Calcium/lipid-binding domain, CaLB)"/>
    <property type="match status" value="1"/>
</dbReference>
<name>A0AAV7GQ27_DENCH</name>
<comment type="caution">
    <text evidence="3">The sequence shown here is derived from an EMBL/GenBank/DDBJ whole genome shotgun (WGS) entry which is preliminary data.</text>
</comment>
<dbReference type="AlphaFoldDB" id="A0AAV7GQ27"/>
<gene>
    <name evidence="3" type="ORF">IEQ34_012982</name>
</gene>
<dbReference type="SMART" id="SM00239">
    <property type="entry name" value="C2"/>
    <property type="match status" value="1"/>
</dbReference>
<evidence type="ECO:0000256" key="1">
    <source>
        <dbReference type="SAM" id="MobiDB-lite"/>
    </source>
</evidence>
<dbReference type="EMBL" id="JAGFBR010000012">
    <property type="protein sequence ID" value="KAH0457667.1"/>
    <property type="molecule type" value="Genomic_DNA"/>
</dbReference>
<reference evidence="3 4" key="1">
    <citation type="journal article" date="2021" name="Hortic Res">
        <title>Chromosome-scale assembly of the Dendrobium chrysotoxum genome enhances the understanding of orchid evolution.</title>
        <authorList>
            <person name="Zhang Y."/>
            <person name="Zhang G.Q."/>
            <person name="Zhang D."/>
            <person name="Liu X.D."/>
            <person name="Xu X.Y."/>
            <person name="Sun W.H."/>
            <person name="Yu X."/>
            <person name="Zhu X."/>
            <person name="Wang Z.W."/>
            <person name="Zhao X."/>
            <person name="Zhong W.Y."/>
            <person name="Chen H."/>
            <person name="Yin W.L."/>
            <person name="Huang T."/>
            <person name="Niu S.C."/>
            <person name="Liu Z.J."/>
        </authorList>
    </citation>
    <scope>NUCLEOTIDE SEQUENCE [LARGE SCALE GENOMIC DNA]</scope>
    <source>
        <strain evidence="3">Lindl</strain>
    </source>
</reference>
<dbReference type="Pfam" id="PF00168">
    <property type="entry name" value="C2"/>
    <property type="match status" value="1"/>
</dbReference>
<accession>A0AAV7GQ27</accession>